<evidence type="ECO:0000256" key="4">
    <source>
        <dbReference type="SAM" id="SignalP"/>
    </source>
</evidence>
<dbReference type="STRING" id="1120923.SAMN02746095_00382"/>
<feature type="domain" description="Leucine-binding protein" evidence="5">
    <location>
        <begin position="59"/>
        <end position="371"/>
    </location>
</feature>
<feature type="chain" id="PRO_5010314177" evidence="4">
    <location>
        <begin position="26"/>
        <end position="425"/>
    </location>
</feature>
<dbReference type="InterPro" id="IPR028082">
    <property type="entry name" value="Peripla_BP_I"/>
</dbReference>
<evidence type="ECO:0000256" key="1">
    <source>
        <dbReference type="ARBA" id="ARBA00010062"/>
    </source>
</evidence>
<evidence type="ECO:0000313" key="6">
    <source>
        <dbReference type="EMBL" id="GAN79386.1"/>
    </source>
</evidence>
<dbReference type="OrthoDB" id="7210494at2"/>
<dbReference type="InterPro" id="IPR051010">
    <property type="entry name" value="BCAA_transport"/>
</dbReference>
<feature type="signal peptide" evidence="4">
    <location>
        <begin position="1"/>
        <end position="25"/>
    </location>
</feature>
<dbReference type="GO" id="GO:0006865">
    <property type="term" value="P:amino acid transport"/>
    <property type="evidence" value="ECO:0007669"/>
    <property type="project" value="UniProtKB-KW"/>
</dbReference>
<dbReference type="InterPro" id="IPR028081">
    <property type="entry name" value="Leu-bd"/>
</dbReference>
<dbReference type="EMBL" id="BANC01000020">
    <property type="protein sequence ID" value="GAN79386.1"/>
    <property type="molecule type" value="Genomic_DNA"/>
</dbReference>
<reference evidence="6 7" key="1">
    <citation type="submission" date="2012-11" db="EMBL/GenBank/DDBJ databases">
        <title>Whole genome sequence of Acidocella aminolytica 101 = DSM 11237.</title>
        <authorList>
            <person name="Azuma Y."/>
            <person name="Higashiura N."/>
            <person name="Hirakawa H."/>
            <person name="Matsushita K."/>
        </authorList>
    </citation>
    <scope>NUCLEOTIDE SEQUENCE [LARGE SCALE GENOMIC DNA]</scope>
    <source>
        <strain evidence="7">101 / DSM 11237</strain>
    </source>
</reference>
<sequence length="425" mass="43064">MEDYIVRLLPYLRSCLFLGASLALASCSGELPQVGLPSALIPGSVSTPNTGKTSGNVLLLVPLSGPLAPVGQVLANAAKLAFPAGSSPKLDVRDTGGTPTGAAAAAQAGLAAGDGIILGPLTAGDTKAVAPIAKQAGVNVLAFTNDGSVAAPGVWPLGITPGQQVKRVVQAAADAGHTQLAGLLPDTEFGHSLAQALQQEASDLSEPTPQIVYYDKSFSSINRAVREVSDWDARGQALTAQIKAARDQDTQAGMAKARELRRQQVAPPSFNAMFIGATDANTLAEVANFLPYYAVLPSQVQLMGPTLWANLASAMGSQPALIGAIYAAPDPANASAFEAKYSAAYGSTPPGIANIAFDAAALAKLAASSGGYTTNVLTAPSGFTGTDGLLVLQADGTVKRGLAVFAIAHGQPTIASPAPTNFKQP</sequence>
<evidence type="ECO:0000313" key="7">
    <source>
        <dbReference type="Proteomes" id="UP000032668"/>
    </source>
</evidence>
<dbReference type="Proteomes" id="UP000032668">
    <property type="component" value="Unassembled WGS sequence"/>
</dbReference>
<dbReference type="PANTHER" id="PTHR30483">
    <property type="entry name" value="LEUCINE-SPECIFIC-BINDING PROTEIN"/>
    <property type="match status" value="1"/>
</dbReference>
<accession>A0A0D6PDF0</accession>
<dbReference type="Pfam" id="PF13458">
    <property type="entry name" value="Peripla_BP_6"/>
    <property type="match status" value="1"/>
</dbReference>
<evidence type="ECO:0000256" key="3">
    <source>
        <dbReference type="ARBA" id="ARBA00022970"/>
    </source>
</evidence>
<dbReference type="Gene3D" id="3.40.50.2300">
    <property type="match status" value="1"/>
</dbReference>
<protein>
    <submittedName>
        <fullName evidence="6">ABC transporter amino acid permease</fullName>
    </submittedName>
</protein>
<dbReference type="PROSITE" id="PS51257">
    <property type="entry name" value="PROKAR_LIPOPROTEIN"/>
    <property type="match status" value="1"/>
</dbReference>
<organism evidence="6 7">
    <name type="scientific">Acidocella aminolytica 101 = DSM 11237</name>
    <dbReference type="NCBI Taxonomy" id="1120923"/>
    <lineage>
        <taxon>Bacteria</taxon>
        <taxon>Pseudomonadati</taxon>
        <taxon>Pseudomonadota</taxon>
        <taxon>Alphaproteobacteria</taxon>
        <taxon>Acetobacterales</taxon>
        <taxon>Acidocellaceae</taxon>
        <taxon>Acidocella</taxon>
    </lineage>
</organism>
<keyword evidence="3" id="KW-0029">Amino-acid transport</keyword>
<evidence type="ECO:0000259" key="5">
    <source>
        <dbReference type="Pfam" id="PF13458"/>
    </source>
</evidence>
<dbReference type="SUPFAM" id="SSF53822">
    <property type="entry name" value="Periplasmic binding protein-like I"/>
    <property type="match status" value="1"/>
</dbReference>
<proteinExistence type="inferred from homology"/>
<dbReference type="PANTHER" id="PTHR30483:SF6">
    <property type="entry name" value="PERIPLASMIC BINDING PROTEIN OF ABC TRANSPORTER FOR NATURAL AMINO ACIDS"/>
    <property type="match status" value="1"/>
</dbReference>
<keyword evidence="7" id="KW-1185">Reference proteome</keyword>
<comment type="caution">
    <text evidence="6">The sequence shown here is derived from an EMBL/GenBank/DDBJ whole genome shotgun (WGS) entry which is preliminary data.</text>
</comment>
<comment type="similarity">
    <text evidence="1">Belongs to the leucine-binding protein family.</text>
</comment>
<gene>
    <name evidence="6" type="ORF">Aam_020_150</name>
</gene>
<dbReference type="CDD" id="cd06339">
    <property type="entry name" value="PBP1_YraM_LppC_lipoprotein-like"/>
    <property type="match status" value="1"/>
</dbReference>
<dbReference type="AlphaFoldDB" id="A0A0D6PDF0"/>
<keyword evidence="2 4" id="KW-0732">Signal</keyword>
<evidence type="ECO:0000256" key="2">
    <source>
        <dbReference type="ARBA" id="ARBA00022729"/>
    </source>
</evidence>
<name>A0A0D6PDF0_9PROT</name>
<keyword evidence="3" id="KW-0813">Transport</keyword>